<organism evidence="1 2">
    <name type="scientific">Monoraphidium neglectum</name>
    <dbReference type="NCBI Taxonomy" id="145388"/>
    <lineage>
        <taxon>Eukaryota</taxon>
        <taxon>Viridiplantae</taxon>
        <taxon>Chlorophyta</taxon>
        <taxon>core chlorophytes</taxon>
        <taxon>Chlorophyceae</taxon>
        <taxon>CS clade</taxon>
        <taxon>Sphaeropleales</taxon>
        <taxon>Selenastraceae</taxon>
        <taxon>Monoraphidium</taxon>
    </lineage>
</organism>
<evidence type="ECO:0000313" key="1">
    <source>
        <dbReference type="EMBL" id="KIY94211.1"/>
    </source>
</evidence>
<dbReference type="AlphaFoldDB" id="A0A0D2LXK7"/>
<gene>
    <name evidence="1" type="ORF">MNEG_13750</name>
</gene>
<evidence type="ECO:0000313" key="2">
    <source>
        <dbReference type="Proteomes" id="UP000054498"/>
    </source>
</evidence>
<reference evidence="1 2" key="1">
    <citation type="journal article" date="2013" name="BMC Genomics">
        <title>Reconstruction of the lipid metabolism for the microalga Monoraphidium neglectum from its genome sequence reveals characteristics suitable for biofuel production.</title>
        <authorList>
            <person name="Bogen C."/>
            <person name="Al-Dilaimi A."/>
            <person name="Albersmeier A."/>
            <person name="Wichmann J."/>
            <person name="Grundmann M."/>
            <person name="Rupp O."/>
            <person name="Lauersen K.J."/>
            <person name="Blifernez-Klassen O."/>
            <person name="Kalinowski J."/>
            <person name="Goesmann A."/>
            <person name="Mussgnug J.H."/>
            <person name="Kruse O."/>
        </authorList>
    </citation>
    <scope>NUCLEOTIDE SEQUENCE [LARGE SCALE GENOMIC DNA]</scope>
    <source>
        <strain evidence="1 2">SAG 48.87</strain>
    </source>
</reference>
<dbReference type="InterPro" id="IPR036770">
    <property type="entry name" value="Ankyrin_rpt-contain_sf"/>
</dbReference>
<dbReference type="GeneID" id="25731244"/>
<keyword evidence="2" id="KW-1185">Reference proteome</keyword>
<protein>
    <submittedName>
        <fullName evidence="1">Uncharacterized protein</fullName>
    </submittedName>
</protein>
<dbReference type="Gene3D" id="1.25.40.20">
    <property type="entry name" value="Ankyrin repeat-containing domain"/>
    <property type="match status" value="1"/>
</dbReference>
<dbReference type="EMBL" id="KK104243">
    <property type="protein sequence ID" value="KIY94211.1"/>
    <property type="molecule type" value="Genomic_DNA"/>
</dbReference>
<dbReference type="Proteomes" id="UP000054498">
    <property type="component" value="Unassembled WGS sequence"/>
</dbReference>
<dbReference type="STRING" id="145388.A0A0D2LXK7"/>
<name>A0A0D2LXK7_9CHLO</name>
<dbReference type="RefSeq" id="XP_013893231.1">
    <property type="nucleotide sequence ID" value="XM_014037777.1"/>
</dbReference>
<dbReference type="KEGG" id="mng:MNEG_13750"/>
<proteinExistence type="predicted"/>
<accession>A0A0D2LXK7</accession>
<dbReference type="SUPFAM" id="SSF48403">
    <property type="entry name" value="Ankyrin repeat"/>
    <property type="match status" value="1"/>
</dbReference>
<sequence length="161" mass="15672">MSFAHADAAEDVVSALLGAGASIHARDREGRSPMDLACAAGGDPAAAFALYAAGAPPPVGDVGSALAAGFMDLIESNFDEANRLDAIFEARRGRVERLETVLPGLRQLLVSGSTALMAAERREAAAAAAAAAGGGGGSELGVGAAEATAAAVGAGVAQPSV</sequence>